<reference evidence="2" key="1">
    <citation type="submission" date="2023-03" db="EMBL/GenBank/DDBJ databases">
        <authorList>
            <person name="Steffen K."/>
            <person name="Cardenas P."/>
        </authorList>
    </citation>
    <scope>NUCLEOTIDE SEQUENCE</scope>
</reference>
<name>A0AA35TL15_GEOBA</name>
<dbReference type="EMBL" id="CASHTH010003806">
    <property type="protein sequence ID" value="CAI8049639.1"/>
    <property type="molecule type" value="Genomic_DNA"/>
</dbReference>
<feature type="region of interest" description="Disordered" evidence="1">
    <location>
        <begin position="117"/>
        <end position="157"/>
    </location>
</feature>
<feature type="compositionally biased region" description="Gly residues" evidence="1">
    <location>
        <begin position="146"/>
        <end position="155"/>
    </location>
</feature>
<gene>
    <name evidence="2" type="ORF">GBAR_LOCUS27333</name>
</gene>
<accession>A0AA35TL15</accession>
<organism evidence="2 3">
    <name type="scientific">Geodia barretti</name>
    <name type="common">Barrett's horny sponge</name>
    <dbReference type="NCBI Taxonomy" id="519541"/>
    <lineage>
        <taxon>Eukaryota</taxon>
        <taxon>Metazoa</taxon>
        <taxon>Porifera</taxon>
        <taxon>Demospongiae</taxon>
        <taxon>Heteroscleromorpha</taxon>
        <taxon>Tetractinellida</taxon>
        <taxon>Astrophorina</taxon>
        <taxon>Geodiidae</taxon>
        <taxon>Geodia</taxon>
    </lineage>
</organism>
<dbReference type="AlphaFoldDB" id="A0AA35TL15"/>
<comment type="caution">
    <text evidence="2">The sequence shown here is derived from an EMBL/GenBank/DDBJ whole genome shotgun (WGS) entry which is preliminary data.</text>
</comment>
<evidence type="ECO:0000313" key="3">
    <source>
        <dbReference type="Proteomes" id="UP001174909"/>
    </source>
</evidence>
<dbReference type="Proteomes" id="UP001174909">
    <property type="component" value="Unassembled WGS sequence"/>
</dbReference>
<sequence>MVKAANSITSQGRSSILSRLRVTGTGPRRTKAQTLSRDMNFTSPCLPERFTRRQLSISHSHPSSSVSMDDIYLAAGPSLAASPYTANFIDALMAPRGRPLSLRRDSAPITSVAKTGVEVRSNDSSMDRVFEEKEEEEGEGERERGGAGGGRGGLGVEPVLATSYSANDVSHLREEDGSLQILVPSVTKTSTGDGHLKVNGSIPESRSIPYQPSDQKETLLHIPNFLPPMPNTPKLNLDINMSPRGTTSFEFESINLRKVDPGFLHSSTESMHSTASN</sequence>
<evidence type="ECO:0000256" key="1">
    <source>
        <dbReference type="SAM" id="MobiDB-lite"/>
    </source>
</evidence>
<evidence type="ECO:0000313" key="2">
    <source>
        <dbReference type="EMBL" id="CAI8049639.1"/>
    </source>
</evidence>
<protein>
    <submittedName>
        <fullName evidence="2">Uncharacterized protein</fullName>
    </submittedName>
</protein>
<keyword evidence="3" id="KW-1185">Reference proteome</keyword>
<proteinExistence type="predicted"/>